<gene>
    <name evidence="1" type="ORF">PXEA_LOCUS14147</name>
</gene>
<comment type="caution">
    <text evidence="1">The sequence shown here is derived from an EMBL/GenBank/DDBJ whole genome shotgun (WGS) entry which is preliminary data.</text>
</comment>
<evidence type="ECO:0000313" key="1">
    <source>
        <dbReference type="EMBL" id="VEL20707.1"/>
    </source>
</evidence>
<dbReference type="AlphaFoldDB" id="A0A448WUQ8"/>
<dbReference type="EMBL" id="CAAALY010047662">
    <property type="protein sequence ID" value="VEL20707.1"/>
    <property type="molecule type" value="Genomic_DNA"/>
</dbReference>
<organism evidence="1 2">
    <name type="scientific">Protopolystoma xenopodis</name>
    <dbReference type="NCBI Taxonomy" id="117903"/>
    <lineage>
        <taxon>Eukaryota</taxon>
        <taxon>Metazoa</taxon>
        <taxon>Spiralia</taxon>
        <taxon>Lophotrochozoa</taxon>
        <taxon>Platyhelminthes</taxon>
        <taxon>Monogenea</taxon>
        <taxon>Polyopisthocotylea</taxon>
        <taxon>Polystomatidea</taxon>
        <taxon>Polystomatidae</taxon>
        <taxon>Protopolystoma</taxon>
    </lineage>
</organism>
<accession>A0A448WUQ8</accession>
<reference evidence="1" key="1">
    <citation type="submission" date="2018-11" db="EMBL/GenBank/DDBJ databases">
        <authorList>
            <consortium name="Pathogen Informatics"/>
        </authorList>
    </citation>
    <scope>NUCLEOTIDE SEQUENCE</scope>
</reference>
<proteinExistence type="predicted"/>
<name>A0A448WUQ8_9PLAT</name>
<dbReference type="Proteomes" id="UP000784294">
    <property type="component" value="Unassembled WGS sequence"/>
</dbReference>
<keyword evidence="2" id="KW-1185">Reference proteome</keyword>
<protein>
    <submittedName>
        <fullName evidence="1">Uncharacterized protein</fullName>
    </submittedName>
</protein>
<evidence type="ECO:0000313" key="2">
    <source>
        <dbReference type="Proteomes" id="UP000784294"/>
    </source>
</evidence>
<sequence length="71" mass="7805">MSPIGILRTDERKPSSIFSTYPGFIFSIEKDAFIWAPSPNITPLESSVRADPSLTVNDLPNQLTSSRVSAH</sequence>